<dbReference type="SUPFAM" id="SSF55785">
    <property type="entry name" value="PYP-like sensor domain (PAS domain)"/>
    <property type="match status" value="1"/>
</dbReference>
<evidence type="ECO:0000313" key="10">
    <source>
        <dbReference type="Proteomes" id="UP000325286"/>
    </source>
</evidence>
<protein>
    <submittedName>
        <fullName evidence="9">Methyl-accepting chemotaxis protein McpS</fullName>
    </submittedName>
</protein>
<dbReference type="GO" id="GO:0007165">
    <property type="term" value="P:signal transduction"/>
    <property type="evidence" value="ECO:0007669"/>
    <property type="project" value="UniProtKB-KW"/>
</dbReference>
<evidence type="ECO:0000256" key="3">
    <source>
        <dbReference type="PROSITE-ProRule" id="PRU00284"/>
    </source>
</evidence>
<dbReference type="CDD" id="cd00130">
    <property type="entry name" value="PAS"/>
    <property type="match status" value="1"/>
</dbReference>
<keyword evidence="5" id="KW-0812">Transmembrane</keyword>
<evidence type="ECO:0000259" key="6">
    <source>
        <dbReference type="PROSITE" id="PS50111"/>
    </source>
</evidence>
<organism evidence="9 10">
    <name type="scientific">Roseimaritima ulvae</name>
    <dbReference type="NCBI Taxonomy" id="980254"/>
    <lineage>
        <taxon>Bacteria</taxon>
        <taxon>Pseudomonadati</taxon>
        <taxon>Planctomycetota</taxon>
        <taxon>Planctomycetia</taxon>
        <taxon>Pirellulales</taxon>
        <taxon>Pirellulaceae</taxon>
        <taxon>Roseimaritima</taxon>
    </lineage>
</organism>
<keyword evidence="1 3" id="KW-0807">Transducer</keyword>
<dbReference type="InterPro" id="IPR000014">
    <property type="entry name" value="PAS"/>
</dbReference>
<dbReference type="SUPFAM" id="SSF58104">
    <property type="entry name" value="Methyl-accepting chemotaxis protein (MCP) signaling domain"/>
    <property type="match status" value="1"/>
</dbReference>
<dbReference type="PROSITE" id="PS50112">
    <property type="entry name" value="PAS"/>
    <property type="match status" value="1"/>
</dbReference>
<keyword evidence="5" id="KW-1133">Transmembrane helix</keyword>
<dbReference type="Pfam" id="PF00672">
    <property type="entry name" value="HAMP"/>
    <property type="match status" value="1"/>
</dbReference>
<evidence type="ECO:0000256" key="2">
    <source>
        <dbReference type="ARBA" id="ARBA00029447"/>
    </source>
</evidence>
<feature type="domain" description="HAMP" evidence="8">
    <location>
        <begin position="376"/>
        <end position="429"/>
    </location>
</feature>
<dbReference type="AlphaFoldDB" id="A0A5B9R115"/>
<gene>
    <name evidence="9" type="primary">mcpS</name>
    <name evidence="9" type="ORF">UC8_19860</name>
</gene>
<evidence type="ECO:0000259" key="7">
    <source>
        <dbReference type="PROSITE" id="PS50112"/>
    </source>
</evidence>
<dbReference type="InterPro" id="IPR035965">
    <property type="entry name" value="PAS-like_dom_sf"/>
</dbReference>
<dbReference type="SUPFAM" id="SSF158472">
    <property type="entry name" value="HAMP domain-like"/>
    <property type="match status" value="1"/>
</dbReference>
<feature type="transmembrane region" description="Helical" evidence="5">
    <location>
        <begin position="356"/>
        <end position="375"/>
    </location>
</feature>
<dbReference type="Proteomes" id="UP000325286">
    <property type="component" value="Chromosome"/>
</dbReference>
<dbReference type="SMART" id="SM00304">
    <property type="entry name" value="HAMP"/>
    <property type="match status" value="1"/>
</dbReference>
<comment type="similarity">
    <text evidence="2">Belongs to the methyl-accepting chemotaxis (MCP) protein family.</text>
</comment>
<evidence type="ECO:0000256" key="4">
    <source>
        <dbReference type="SAM" id="Coils"/>
    </source>
</evidence>
<dbReference type="NCBIfam" id="TIGR00229">
    <property type="entry name" value="sensory_box"/>
    <property type="match status" value="1"/>
</dbReference>
<dbReference type="SMART" id="SM00091">
    <property type="entry name" value="PAS"/>
    <property type="match status" value="1"/>
</dbReference>
<dbReference type="PROSITE" id="PS50885">
    <property type="entry name" value="HAMP"/>
    <property type="match status" value="1"/>
</dbReference>
<keyword evidence="4" id="KW-0175">Coiled coil</keyword>
<evidence type="ECO:0000313" key="9">
    <source>
        <dbReference type="EMBL" id="QEG39983.1"/>
    </source>
</evidence>
<feature type="transmembrane region" description="Helical" evidence="5">
    <location>
        <begin position="12"/>
        <end position="36"/>
    </location>
</feature>
<dbReference type="Gene3D" id="6.10.340.10">
    <property type="match status" value="1"/>
</dbReference>
<name>A0A5B9R115_9BACT</name>
<dbReference type="SMART" id="SM00086">
    <property type="entry name" value="PAC"/>
    <property type="match status" value="1"/>
</dbReference>
<keyword evidence="5" id="KW-0472">Membrane</keyword>
<feature type="domain" description="PAS" evidence="7">
    <location>
        <begin position="434"/>
        <end position="479"/>
    </location>
</feature>
<reference evidence="9 10" key="1">
    <citation type="submission" date="2019-08" db="EMBL/GenBank/DDBJ databases">
        <title>Deep-cultivation of Planctomycetes and their phenomic and genomic characterization uncovers novel biology.</title>
        <authorList>
            <person name="Wiegand S."/>
            <person name="Jogler M."/>
            <person name="Boedeker C."/>
            <person name="Pinto D."/>
            <person name="Vollmers J."/>
            <person name="Rivas-Marin E."/>
            <person name="Kohn T."/>
            <person name="Peeters S.H."/>
            <person name="Heuer A."/>
            <person name="Rast P."/>
            <person name="Oberbeckmann S."/>
            <person name="Bunk B."/>
            <person name="Jeske O."/>
            <person name="Meyerdierks A."/>
            <person name="Storesund J.E."/>
            <person name="Kallscheuer N."/>
            <person name="Luecker S."/>
            <person name="Lage O.M."/>
            <person name="Pohl T."/>
            <person name="Merkel B.J."/>
            <person name="Hornburger P."/>
            <person name="Mueller R.-W."/>
            <person name="Bruemmer F."/>
            <person name="Labrenz M."/>
            <person name="Spormann A.M."/>
            <person name="Op den Camp H."/>
            <person name="Overmann J."/>
            <person name="Amann R."/>
            <person name="Jetten M.S.M."/>
            <person name="Mascher T."/>
            <person name="Medema M.H."/>
            <person name="Devos D.P."/>
            <person name="Kaster A.-K."/>
            <person name="Ovreas L."/>
            <person name="Rohde M."/>
            <person name="Galperin M.Y."/>
            <person name="Jogler C."/>
        </authorList>
    </citation>
    <scope>NUCLEOTIDE SEQUENCE [LARGE SCALE GENOMIC DNA]</scope>
    <source>
        <strain evidence="9 10">UC8</strain>
    </source>
</reference>
<dbReference type="Gene3D" id="3.30.450.20">
    <property type="entry name" value="PAS domain"/>
    <property type="match status" value="2"/>
</dbReference>
<dbReference type="Pfam" id="PF00015">
    <property type="entry name" value="MCPsignal"/>
    <property type="match status" value="1"/>
</dbReference>
<dbReference type="EMBL" id="CP042914">
    <property type="protein sequence ID" value="QEG39983.1"/>
    <property type="molecule type" value="Genomic_DNA"/>
</dbReference>
<proteinExistence type="inferred from homology"/>
<dbReference type="InterPro" id="IPR001610">
    <property type="entry name" value="PAC"/>
</dbReference>
<dbReference type="CDD" id="cd06225">
    <property type="entry name" value="HAMP"/>
    <property type="match status" value="1"/>
</dbReference>
<accession>A0A5B9R115</accession>
<dbReference type="PROSITE" id="PS50111">
    <property type="entry name" value="CHEMOTAXIS_TRANSDUC_2"/>
    <property type="match status" value="1"/>
</dbReference>
<dbReference type="InterPro" id="IPR003660">
    <property type="entry name" value="HAMP_dom"/>
</dbReference>
<evidence type="ECO:0000256" key="1">
    <source>
        <dbReference type="ARBA" id="ARBA00023224"/>
    </source>
</evidence>
<sequence>MSFPKQLQGLSLRFQFTVFTVIVIGVALAIMGVLAFQQSEEIVTEMTLDRMMAQTNEMVSTLEHKRRFSRADTLKTIAYPPIPGIVRCLDNRENPGQDPDNPGVSTEFWIDKLDQILKAQFEYAPHRLASSLYDRDGREIMREVATPRGPRLEFGRDIRVNDEAFFNRARMASPGELYVSQVQQQPDSKQVVVHYCTPYFSAAAGGGRGEFRGVLVITEDAGSMFRDAVADATEVADTLESNEELIVEIVDESWRFLHSNAASEATAFSSDRFDKLRPVRAELLKKRSGSNGYQRDQDSFRGLVQAAERDSDVSLVSTHQRFYFNEPEDMSRFWVVSTSEDAASALGSVSNLRQQFVWIGLAVLAAAAVVVYLLTSQLTQGISRLVSIADAIAGGDQRQELPADGGIGEVGALTSSFRSMTNNLRDTIEQVSADEARMQAIFDSAADALVTIDRHGTVLTANAATAATFGWTAAEIVGQDAGLLCSVLSQKEHDYGHRQLLPGEVRRLGDETQVVAKRKDGTEFPVALRVAEMNYQGEELYIATLQDITQRVDNERRRNQLFEAIRDAVQRLASASQQILATTSEQASGTQQQAATVSQVVATAEEIAQTAQQAAQRANEVAQSARHTDEVGSAGRNAIDGAVLAMENVKEQVESIAQNMLLLAERAQTIGEITATVNDIAEQTNVLALNAAVEASRAGEHGKGFAVVAAEVKSLAGQSKKATSQVRTILSEIQKATNDAVLSTEHGTRTVADANDVISKAGETINALASTLAESVRTANQISASASQQAVGVRQLTDGVHNIDTVTQQSVDAIRQIKQAAENLAGLSNELASLTEAS</sequence>
<dbReference type="GO" id="GO:0006355">
    <property type="term" value="P:regulation of DNA-templated transcription"/>
    <property type="evidence" value="ECO:0007669"/>
    <property type="project" value="InterPro"/>
</dbReference>
<dbReference type="RefSeq" id="WP_162275953.1">
    <property type="nucleotide sequence ID" value="NZ_CP042914.1"/>
</dbReference>
<keyword evidence="10" id="KW-1185">Reference proteome</keyword>
<evidence type="ECO:0000259" key="8">
    <source>
        <dbReference type="PROSITE" id="PS50885"/>
    </source>
</evidence>
<dbReference type="InterPro" id="IPR004089">
    <property type="entry name" value="MCPsignal_dom"/>
</dbReference>
<dbReference type="InterPro" id="IPR013767">
    <property type="entry name" value="PAS_fold"/>
</dbReference>
<evidence type="ECO:0000256" key="5">
    <source>
        <dbReference type="SAM" id="Phobius"/>
    </source>
</evidence>
<dbReference type="Gene3D" id="1.10.287.950">
    <property type="entry name" value="Methyl-accepting chemotaxis protein"/>
    <property type="match status" value="1"/>
</dbReference>
<dbReference type="CDD" id="cd18773">
    <property type="entry name" value="PDC1_HK_sensor"/>
    <property type="match status" value="1"/>
</dbReference>
<feature type="domain" description="Methyl-accepting transducer" evidence="6">
    <location>
        <begin position="568"/>
        <end position="804"/>
    </location>
</feature>
<dbReference type="PANTHER" id="PTHR32089:SF112">
    <property type="entry name" value="LYSOZYME-LIKE PROTEIN-RELATED"/>
    <property type="match status" value="1"/>
</dbReference>
<dbReference type="PANTHER" id="PTHR32089">
    <property type="entry name" value="METHYL-ACCEPTING CHEMOTAXIS PROTEIN MCPB"/>
    <property type="match status" value="1"/>
</dbReference>
<dbReference type="Pfam" id="PF00989">
    <property type="entry name" value="PAS"/>
    <property type="match status" value="1"/>
</dbReference>
<dbReference type="GO" id="GO:0016020">
    <property type="term" value="C:membrane"/>
    <property type="evidence" value="ECO:0007669"/>
    <property type="project" value="InterPro"/>
</dbReference>
<dbReference type="KEGG" id="rul:UC8_19860"/>
<feature type="coiled-coil region" evidence="4">
    <location>
        <begin position="810"/>
        <end position="837"/>
    </location>
</feature>
<dbReference type="SMART" id="SM00283">
    <property type="entry name" value="MA"/>
    <property type="match status" value="1"/>
</dbReference>